<dbReference type="VEuPathDB" id="TriTrypDB:ADEAN_000307000"/>
<reference evidence="2 3" key="1">
    <citation type="submission" date="2020-08" db="EMBL/GenBank/DDBJ databases">
        <authorList>
            <person name="Newling K."/>
            <person name="Davey J."/>
            <person name="Forrester S."/>
        </authorList>
    </citation>
    <scope>NUCLEOTIDE SEQUENCE [LARGE SCALE GENOMIC DNA]</scope>
    <source>
        <strain evidence="3">Crithidia deanei Carvalho (ATCC PRA-265)</strain>
    </source>
</reference>
<dbReference type="AlphaFoldDB" id="A0A7G2C844"/>
<evidence type="ECO:0000313" key="2">
    <source>
        <dbReference type="EMBL" id="CAD2215615.1"/>
    </source>
</evidence>
<proteinExistence type="predicted"/>
<feature type="compositionally biased region" description="Basic and acidic residues" evidence="1">
    <location>
        <begin position="182"/>
        <end position="196"/>
    </location>
</feature>
<evidence type="ECO:0000313" key="3">
    <source>
        <dbReference type="Proteomes" id="UP000515908"/>
    </source>
</evidence>
<gene>
    <name evidence="2" type="ORF">ADEAN_000307000</name>
</gene>
<evidence type="ECO:0000256" key="1">
    <source>
        <dbReference type="SAM" id="MobiDB-lite"/>
    </source>
</evidence>
<organism evidence="2 3">
    <name type="scientific">Angomonas deanei</name>
    <dbReference type="NCBI Taxonomy" id="59799"/>
    <lineage>
        <taxon>Eukaryota</taxon>
        <taxon>Discoba</taxon>
        <taxon>Euglenozoa</taxon>
        <taxon>Kinetoplastea</taxon>
        <taxon>Metakinetoplastina</taxon>
        <taxon>Trypanosomatida</taxon>
        <taxon>Trypanosomatidae</taxon>
        <taxon>Strigomonadinae</taxon>
        <taxon>Angomonas</taxon>
    </lineage>
</organism>
<dbReference type="Proteomes" id="UP000515908">
    <property type="component" value="Chromosome 05"/>
</dbReference>
<feature type="region of interest" description="Disordered" evidence="1">
    <location>
        <begin position="175"/>
        <end position="204"/>
    </location>
</feature>
<accession>A0A7G2C844</accession>
<sequence length="294" mass="33435">MNTRRKLVTKEAEKPSTTFHLMHESYHPLFQPKAISQVEDWYNLGASGPQRSSFRSICSEIYNQSTTAPPPTFSTQTESIMRQEECKNMLKAYAEVLSDEGKEKAKVWILSQSSTRRRDEFRGVFFACKAYVPPKSTQKNDYVKPDDEEYNVDRANFQKSVDWTDLKARKGAQELHQTGAGREAKRPSKIVEEQRRAQNPTARVTKPKNQFDQVNHLAALGYDDSVNSAEAIAELKRQHELNAESESYYREPETGATVYKAGAGKATHTAAKSDPHMMKGYTSEPMTQWNVKTL</sequence>
<name>A0A7G2C844_9TRYP</name>
<keyword evidence="3" id="KW-1185">Reference proteome</keyword>
<dbReference type="EMBL" id="LR877149">
    <property type="protein sequence ID" value="CAD2215615.1"/>
    <property type="molecule type" value="Genomic_DNA"/>
</dbReference>
<feature type="compositionally biased region" description="Low complexity" evidence="1">
    <location>
        <begin position="261"/>
        <end position="270"/>
    </location>
</feature>
<protein>
    <submittedName>
        <fullName evidence="2">Uncharacterized protein</fullName>
    </submittedName>
</protein>
<feature type="region of interest" description="Disordered" evidence="1">
    <location>
        <begin position="261"/>
        <end position="281"/>
    </location>
</feature>